<dbReference type="InterPro" id="IPR013324">
    <property type="entry name" value="RNA_pol_sigma_r3/r4-like"/>
</dbReference>
<dbReference type="RefSeq" id="WP_179171253.1">
    <property type="nucleotide sequence ID" value="NZ_CP058530.1"/>
</dbReference>
<dbReference type="AlphaFoldDB" id="A0A7D5KA85"/>
<keyword evidence="1" id="KW-0805">Transcription regulation</keyword>
<geneLocation type="plasmid" evidence="5 6">
    <name>unnamed1</name>
</geneLocation>
<dbReference type="EMBL" id="CP058530">
    <property type="protein sequence ID" value="QLG29679.1"/>
    <property type="molecule type" value="Genomic_DNA"/>
</dbReference>
<evidence type="ECO:0000256" key="1">
    <source>
        <dbReference type="ARBA" id="ARBA00023015"/>
    </source>
</evidence>
<dbReference type="Pfam" id="PF04967">
    <property type="entry name" value="HTH_10"/>
    <property type="match status" value="1"/>
</dbReference>
<keyword evidence="2" id="KW-0804">Transcription</keyword>
<evidence type="ECO:0000313" key="6">
    <source>
        <dbReference type="Proteomes" id="UP000509750"/>
    </source>
</evidence>
<dbReference type="PANTHER" id="PTHR34236">
    <property type="entry name" value="DIMETHYL SULFOXIDE REDUCTASE TRANSCRIPTIONAL ACTIVATOR"/>
    <property type="match status" value="1"/>
</dbReference>
<accession>A0A7D5KA85</accession>
<feature type="domain" description="HTH bat-type" evidence="3">
    <location>
        <begin position="160"/>
        <end position="212"/>
    </location>
</feature>
<dbReference type="PANTHER" id="PTHR34236:SF1">
    <property type="entry name" value="DIMETHYL SULFOXIDE REDUCTASE TRANSCRIPTIONAL ACTIVATOR"/>
    <property type="match status" value="1"/>
</dbReference>
<feature type="domain" description="Bacterioopsin transcriptional activator GAF and HTH associated" evidence="4">
    <location>
        <begin position="24"/>
        <end position="136"/>
    </location>
</feature>
<dbReference type="GeneID" id="56030949"/>
<evidence type="ECO:0000259" key="4">
    <source>
        <dbReference type="Pfam" id="PF15915"/>
    </source>
</evidence>
<evidence type="ECO:0000259" key="3">
    <source>
        <dbReference type="Pfam" id="PF04967"/>
    </source>
</evidence>
<evidence type="ECO:0000256" key="2">
    <source>
        <dbReference type="ARBA" id="ARBA00023163"/>
    </source>
</evidence>
<dbReference type="OrthoDB" id="156233at2157"/>
<organism evidence="5 6">
    <name type="scientific">Halorarum halophilum</name>
    <dbReference type="NCBI Taxonomy" id="2743090"/>
    <lineage>
        <taxon>Archaea</taxon>
        <taxon>Methanobacteriati</taxon>
        <taxon>Methanobacteriota</taxon>
        <taxon>Stenosarchaea group</taxon>
        <taxon>Halobacteria</taxon>
        <taxon>Halobacteriales</taxon>
        <taxon>Haloferacaceae</taxon>
        <taxon>Halorarum</taxon>
    </lineage>
</organism>
<sequence length="222" mass="25671">MTTIVRATLPAEQFALDETFNRVPSAEFEIVRVVADSTDRVLPLLWATADEGEPFDSLPEVISEDPTTQEMSVVTEFDTEYLLKMDWEMHVRVLFYILKEEDATILDARTKDGEWHFRVLFPEHDSVGTMYQSCKDYDITLDIKQITQLSDSFRRGWFGLTEHQYETIVGAYREGYYSVPRKANLEELADRFGVSHQALSERLRRGHEKLIANAMHLESTPV</sequence>
<dbReference type="Proteomes" id="UP000509750">
    <property type="component" value="Plasmid unnamed1"/>
</dbReference>
<gene>
    <name evidence="5" type="ORF">HUG10_18910</name>
</gene>
<reference evidence="5 6" key="1">
    <citation type="submission" date="2020-07" db="EMBL/GenBank/DDBJ databases">
        <title>Gai3-2, isolated from salt lake.</title>
        <authorList>
            <person name="Cui H."/>
            <person name="Shi X."/>
        </authorList>
    </citation>
    <scope>NUCLEOTIDE SEQUENCE [LARGE SCALE GENOMIC DNA]</scope>
    <source>
        <strain evidence="5 6">Gai3-2</strain>
        <plasmid evidence="5 6">unnamed1</plasmid>
    </source>
</reference>
<dbReference type="Pfam" id="PF15915">
    <property type="entry name" value="BAT"/>
    <property type="match status" value="1"/>
</dbReference>
<evidence type="ECO:0000313" key="5">
    <source>
        <dbReference type="EMBL" id="QLG29679.1"/>
    </source>
</evidence>
<name>A0A7D5KA85_9EURY</name>
<keyword evidence="6" id="KW-1185">Reference proteome</keyword>
<proteinExistence type="predicted"/>
<dbReference type="SUPFAM" id="SSF88659">
    <property type="entry name" value="Sigma3 and sigma4 domains of RNA polymerase sigma factors"/>
    <property type="match status" value="1"/>
</dbReference>
<dbReference type="InterPro" id="IPR031803">
    <property type="entry name" value="BAT_GAF/HTH-assoc"/>
</dbReference>
<dbReference type="KEGG" id="halg:HUG10_18910"/>
<dbReference type="InterPro" id="IPR007050">
    <property type="entry name" value="HTH_bacterioopsin"/>
</dbReference>
<protein>
    <submittedName>
        <fullName evidence="5">Helix-turn-helix domain-containing protein</fullName>
    </submittedName>
</protein>
<keyword evidence="5" id="KW-0614">Plasmid</keyword>